<proteinExistence type="predicted"/>
<dbReference type="Proteomes" id="UP000799753">
    <property type="component" value="Unassembled WGS sequence"/>
</dbReference>
<evidence type="ECO:0000313" key="3">
    <source>
        <dbReference type="EMBL" id="KAF2643944.1"/>
    </source>
</evidence>
<dbReference type="EMBL" id="MU006779">
    <property type="protein sequence ID" value="KAF2643944.1"/>
    <property type="molecule type" value="Genomic_DNA"/>
</dbReference>
<evidence type="ECO:0000313" key="4">
    <source>
        <dbReference type="Proteomes" id="UP000799753"/>
    </source>
</evidence>
<feature type="domain" description="F-box" evidence="2">
    <location>
        <begin position="2"/>
        <end position="48"/>
    </location>
</feature>
<feature type="region of interest" description="Disordered" evidence="1">
    <location>
        <begin position="485"/>
        <end position="509"/>
    </location>
</feature>
<dbReference type="InterPro" id="IPR036047">
    <property type="entry name" value="F-box-like_dom_sf"/>
</dbReference>
<evidence type="ECO:0000256" key="1">
    <source>
        <dbReference type="SAM" id="MobiDB-lite"/>
    </source>
</evidence>
<protein>
    <recommendedName>
        <fullName evidence="2">F-box domain-containing protein</fullName>
    </recommendedName>
</protein>
<sequence>MPIRLDGLPYDILFYVTSHLEVNDIVSLGHSCRQLKGLLHESTLCRRTIENHVRYTREAKPAQEHDHNIVENQSQGIEISRPTQDSQSSYCEALKNIYERRHALSNGIPFSARIVGQGHGFCYRQGVLCILQGNIIRVSDEHISSETLEIDISPYITSSEVSSSASEYTLTLLHYSDEIITVHHERKIRPNNSRILALSTRAETSGGDRLIKEVPLTSSYKLFSRHNAQWLYYGTYSALALDGHHEWEVQGVSLNDNSQSIPAISLEGFFGTDIGSTIAFEIHDGDFLAVSNQTSFDVEEIDWTSFYHCIRFPLDQPGQNIEVNKKVYRRQHKEGPIHDSWTELTLQIDERTNKPMIVESRREWVGSSSKQARTFYIKEFDTNETPRTELPEHDLPQDDLYTTVLDDHSKPNYAPYQSRTNYYFHPENPPGSDPPRSFILARTKFKNYNLSSNTFLDLVEDDRCCPNSPTGPCLRLRVGSRRVAPLDWTPQTSPSLGSPSSAYTPSEHPADYLGRKGDVVYRHSSIRMWPRPAKSCACSKRLHNILNPPLPSGPSYSRYVTGCLDDRALVYMLKSGRSYGPGDDGALGVIVMVCFDRCENLGRGSEGNGADGASSYWQWEPGVCRNGICR</sequence>
<dbReference type="InterPro" id="IPR001810">
    <property type="entry name" value="F-box_dom"/>
</dbReference>
<feature type="compositionally biased region" description="Polar residues" evidence="1">
    <location>
        <begin position="489"/>
        <end position="504"/>
    </location>
</feature>
<dbReference type="SUPFAM" id="SSF81383">
    <property type="entry name" value="F-box domain"/>
    <property type="match status" value="1"/>
</dbReference>
<keyword evidence="4" id="KW-1185">Reference proteome</keyword>
<accession>A0A6A6SCN3</accession>
<reference evidence="3" key="1">
    <citation type="journal article" date="2020" name="Stud. Mycol.">
        <title>101 Dothideomycetes genomes: a test case for predicting lifestyles and emergence of pathogens.</title>
        <authorList>
            <person name="Haridas S."/>
            <person name="Albert R."/>
            <person name="Binder M."/>
            <person name="Bloem J."/>
            <person name="Labutti K."/>
            <person name="Salamov A."/>
            <person name="Andreopoulos B."/>
            <person name="Baker S."/>
            <person name="Barry K."/>
            <person name="Bills G."/>
            <person name="Bluhm B."/>
            <person name="Cannon C."/>
            <person name="Castanera R."/>
            <person name="Culley D."/>
            <person name="Daum C."/>
            <person name="Ezra D."/>
            <person name="Gonzalez J."/>
            <person name="Henrissat B."/>
            <person name="Kuo A."/>
            <person name="Liang C."/>
            <person name="Lipzen A."/>
            <person name="Lutzoni F."/>
            <person name="Magnuson J."/>
            <person name="Mondo S."/>
            <person name="Nolan M."/>
            <person name="Ohm R."/>
            <person name="Pangilinan J."/>
            <person name="Park H.-J."/>
            <person name="Ramirez L."/>
            <person name="Alfaro M."/>
            <person name="Sun H."/>
            <person name="Tritt A."/>
            <person name="Yoshinaga Y."/>
            <person name="Zwiers L.-H."/>
            <person name="Turgeon B."/>
            <person name="Goodwin S."/>
            <person name="Spatafora J."/>
            <person name="Crous P."/>
            <person name="Grigoriev I."/>
        </authorList>
    </citation>
    <scope>NUCLEOTIDE SEQUENCE</scope>
    <source>
        <strain evidence="3">CBS 473.64</strain>
    </source>
</reference>
<dbReference type="OrthoDB" id="5359231at2759"/>
<evidence type="ECO:0000259" key="2">
    <source>
        <dbReference type="PROSITE" id="PS50181"/>
    </source>
</evidence>
<organism evidence="3 4">
    <name type="scientific">Massarina eburnea CBS 473.64</name>
    <dbReference type="NCBI Taxonomy" id="1395130"/>
    <lineage>
        <taxon>Eukaryota</taxon>
        <taxon>Fungi</taxon>
        <taxon>Dikarya</taxon>
        <taxon>Ascomycota</taxon>
        <taxon>Pezizomycotina</taxon>
        <taxon>Dothideomycetes</taxon>
        <taxon>Pleosporomycetidae</taxon>
        <taxon>Pleosporales</taxon>
        <taxon>Massarineae</taxon>
        <taxon>Massarinaceae</taxon>
        <taxon>Massarina</taxon>
    </lineage>
</organism>
<gene>
    <name evidence="3" type="ORF">P280DRAFT_221736</name>
</gene>
<name>A0A6A6SCN3_9PLEO</name>
<dbReference type="PROSITE" id="PS50181">
    <property type="entry name" value="FBOX"/>
    <property type="match status" value="1"/>
</dbReference>
<dbReference type="AlphaFoldDB" id="A0A6A6SCN3"/>